<feature type="domain" description="Enoyl-CoA hydratase/isomerase" evidence="4">
    <location>
        <begin position="14"/>
        <end position="343"/>
    </location>
</feature>
<comment type="catalytic activity">
    <reaction evidence="1">
        <text>3-hydroxy-2-methylpropanoyl-CoA + H2O = 3-hydroxy-2-methylpropanoate + CoA + H(+)</text>
        <dbReference type="Rhea" id="RHEA:20888"/>
        <dbReference type="ChEBI" id="CHEBI:11805"/>
        <dbReference type="ChEBI" id="CHEBI:15377"/>
        <dbReference type="ChEBI" id="CHEBI:15378"/>
        <dbReference type="ChEBI" id="CHEBI:57287"/>
        <dbReference type="ChEBI" id="CHEBI:57340"/>
        <dbReference type="EC" id="3.1.2.4"/>
    </reaction>
</comment>
<dbReference type="CDD" id="cd06558">
    <property type="entry name" value="crotonase-like"/>
    <property type="match status" value="1"/>
</dbReference>
<dbReference type="Gene3D" id="3.90.226.10">
    <property type="entry name" value="2-enoyl-CoA Hydratase, Chain A, domain 1"/>
    <property type="match status" value="1"/>
</dbReference>
<dbReference type="NCBIfam" id="NF004127">
    <property type="entry name" value="PRK05617.1"/>
    <property type="match status" value="1"/>
</dbReference>
<dbReference type="PANTHER" id="PTHR43176:SF3">
    <property type="entry name" value="3-HYDROXYISOBUTYRYL-COA HYDROLASE, MITOCHONDRIAL"/>
    <property type="match status" value="1"/>
</dbReference>
<reference evidence="6" key="1">
    <citation type="journal article" date="2019" name="Int. J. Syst. Evol. Microbiol.">
        <title>The Global Catalogue of Microorganisms (GCM) 10K type strain sequencing project: providing services to taxonomists for standard genome sequencing and annotation.</title>
        <authorList>
            <consortium name="The Broad Institute Genomics Platform"/>
            <consortium name="The Broad Institute Genome Sequencing Center for Infectious Disease"/>
            <person name="Wu L."/>
            <person name="Ma J."/>
        </authorList>
    </citation>
    <scope>NUCLEOTIDE SEQUENCE [LARGE SCALE GENOMIC DNA]</scope>
    <source>
        <strain evidence="6">CCUG 62982</strain>
    </source>
</reference>
<dbReference type="EC" id="3.1.2.4" evidence="2"/>
<dbReference type="RefSeq" id="WP_264944031.1">
    <property type="nucleotide sequence ID" value="NZ_JAPDRA010000004.1"/>
</dbReference>
<evidence type="ECO:0000256" key="2">
    <source>
        <dbReference type="ARBA" id="ARBA00011915"/>
    </source>
</evidence>
<dbReference type="GO" id="GO:0016787">
    <property type="term" value="F:hydrolase activity"/>
    <property type="evidence" value="ECO:0007669"/>
    <property type="project" value="UniProtKB-KW"/>
</dbReference>
<protein>
    <recommendedName>
        <fullName evidence="2">3-hydroxyisobutyryl-CoA hydrolase</fullName>
        <ecNumber evidence="2">3.1.2.4</ecNumber>
    </recommendedName>
</protein>
<name>A0ABW3HB55_9SPHN</name>
<sequence>MSGDVLTFVQGCAGRIRLNRPKAIHALNTGMCAAVLDALAAWEADAAVGAVLIDHAPAPDGDPKYSRGFCAGGDIRVIAESGAGDGRAAADFFRVEYQMNHRLFEYPKPIVAFMDGITMGGGVGISQPARYRVATENTRFAMPETGIGLFPDVGGGWYLSRLPGHMGEYLALTGHRLDGAECLALGLASHYLPAAALDEAKARIAAAPAAIEAVLAELSVEPPAAAVLARQGDIDRHFAGASVEAILASLAADPGEWAQAALAGLRTKSPESMKVSLRTVHLGRTAATFAEEMAREFAVATRVVRRPDFVEGVRALIVDKDNAPKWNPATPEGVSGASVDAIFEPLPEQEAWKPA</sequence>
<dbReference type="InterPro" id="IPR029045">
    <property type="entry name" value="ClpP/crotonase-like_dom_sf"/>
</dbReference>
<keyword evidence="6" id="KW-1185">Reference proteome</keyword>
<dbReference type="InterPro" id="IPR032259">
    <property type="entry name" value="HIBYL-CoA-H"/>
</dbReference>
<comment type="caution">
    <text evidence="5">The sequence shown here is derived from an EMBL/GenBank/DDBJ whole genome shotgun (WGS) entry which is preliminary data.</text>
</comment>
<evidence type="ECO:0000256" key="3">
    <source>
        <dbReference type="ARBA" id="ARBA00022801"/>
    </source>
</evidence>
<organism evidence="5 6">
    <name type="scientific">Sphingomonas canadensis</name>
    <dbReference type="NCBI Taxonomy" id="1219257"/>
    <lineage>
        <taxon>Bacteria</taxon>
        <taxon>Pseudomonadati</taxon>
        <taxon>Pseudomonadota</taxon>
        <taxon>Alphaproteobacteria</taxon>
        <taxon>Sphingomonadales</taxon>
        <taxon>Sphingomonadaceae</taxon>
        <taxon>Sphingomonas</taxon>
    </lineage>
</organism>
<evidence type="ECO:0000259" key="4">
    <source>
        <dbReference type="Pfam" id="PF16113"/>
    </source>
</evidence>
<dbReference type="PANTHER" id="PTHR43176">
    <property type="entry name" value="3-HYDROXYISOBUTYRYL-COA HYDROLASE-RELATED"/>
    <property type="match status" value="1"/>
</dbReference>
<gene>
    <name evidence="5" type="ORF">ACFQ1E_10925</name>
</gene>
<dbReference type="SUPFAM" id="SSF52096">
    <property type="entry name" value="ClpP/crotonase"/>
    <property type="match status" value="1"/>
</dbReference>
<evidence type="ECO:0000313" key="5">
    <source>
        <dbReference type="EMBL" id="MFD0946851.1"/>
    </source>
</evidence>
<dbReference type="Pfam" id="PF16113">
    <property type="entry name" value="ECH_2"/>
    <property type="match status" value="1"/>
</dbReference>
<dbReference type="Proteomes" id="UP001596977">
    <property type="component" value="Unassembled WGS sequence"/>
</dbReference>
<proteinExistence type="predicted"/>
<accession>A0ABW3HB55</accession>
<evidence type="ECO:0000313" key="6">
    <source>
        <dbReference type="Proteomes" id="UP001596977"/>
    </source>
</evidence>
<dbReference type="EMBL" id="JBHTJG010000004">
    <property type="protein sequence ID" value="MFD0946851.1"/>
    <property type="molecule type" value="Genomic_DNA"/>
</dbReference>
<evidence type="ECO:0000256" key="1">
    <source>
        <dbReference type="ARBA" id="ARBA00001709"/>
    </source>
</evidence>
<dbReference type="InterPro" id="IPR045004">
    <property type="entry name" value="ECH_dom"/>
</dbReference>
<keyword evidence="3 5" id="KW-0378">Hydrolase</keyword>